<reference evidence="1 2" key="1">
    <citation type="submission" date="2019-07" db="EMBL/GenBank/DDBJ databases">
        <title>Tepidimonas aquatica CLN-1 draft genome.</title>
        <authorList>
            <person name="Da Costa M.S."/>
            <person name="Froufe H.J.C."/>
            <person name="Egas C."/>
            <person name="Albuquerque L."/>
        </authorList>
    </citation>
    <scope>NUCLEOTIDE SEQUENCE [LARGE SCALE GENOMIC DNA]</scope>
    <source>
        <strain evidence="1 2">CLN-1</strain>
    </source>
</reference>
<gene>
    <name evidence="1" type="ORF">Taqua_02318</name>
</gene>
<dbReference type="EMBL" id="VJNA01000038">
    <property type="protein sequence ID" value="TSE21196.1"/>
    <property type="molecule type" value="Genomic_DNA"/>
</dbReference>
<evidence type="ECO:0000313" key="1">
    <source>
        <dbReference type="EMBL" id="TSE21196.1"/>
    </source>
</evidence>
<name>A0A554WCA3_9BURK</name>
<evidence type="ECO:0000313" key="2">
    <source>
        <dbReference type="Proteomes" id="UP000318554"/>
    </source>
</evidence>
<dbReference type="Proteomes" id="UP000318554">
    <property type="component" value="Unassembled WGS sequence"/>
</dbReference>
<keyword evidence="2" id="KW-1185">Reference proteome</keyword>
<dbReference type="RefSeq" id="WP_144326808.1">
    <property type="nucleotide sequence ID" value="NZ_VJNA01000038.1"/>
</dbReference>
<proteinExistence type="predicted"/>
<protein>
    <recommendedName>
        <fullName evidence="3">Phytanoyl-CoA dioxygenase (PhyH)</fullName>
    </recommendedName>
</protein>
<dbReference type="Gene3D" id="2.60.120.620">
    <property type="entry name" value="q2cbj1_9rhob like domain"/>
    <property type="match status" value="1"/>
</dbReference>
<dbReference type="AlphaFoldDB" id="A0A554WCA3"/>
<organism evidence="1 2">
    <name type="scientific">Tepidimonas aquatica</name>
    <dbReference type="NCBI Taxonomy" id="247482"/>
    <lineage>
        <taxon>Bacteria</taxon>
        <taxon>Pseudomonadati</taxon>
        <taxon>Pseudomonadota</taxon>
        <taxon>Betaproteobacteria</taxon>
        <taxon>Burkholderiales</taxon>
        <taxon>Tepidimonas</taxon>
    </lineage>
</organism>
<evidence type="ECO:0008006" key="3">
    <source>
        <dbReference type="Google" id="ProtNLM"/>
    </source>
</evidence>
<dbReference type="InterPro" id="IPR012668">
    <property type="entry name" value="CHP02466"/>
</dbReference>
<dbReference type="OrthoDB" id="549777at2"/>
<accession>A0A554WCA3</accession>
<sequence length="234" mass="26103">MNHLAAQANNCLQRLWPVPLAVHRFERAQQVNPLLARVFAAMRATDAGNATGPFYASSDDLLQRVELPEFQELVHFIVRALQTTAQQANAGLWPAGRHQLQLEIVGMWFQIQNAAAFHDIHTHGNCSWSGVYYVQIDPLATRARHPALGRLNGATRFYSPLFPLLGGAHIDLGNAFLQQATWDVTPQEGELILFPSFLPHKALPYTGERDRIIVSFNAQIHAPEGDRLQAYAPL</sequence>
<comment type="caution">
    <text evidence="1">The sequence shown here is derived from an EMBL/GenBank/DDBJ whole genome shotgun (WGS) entry which is preliminary data.</text>
</comment>
<dbReference type="Pfam" id="PF13759">
    <property type="entry name" value="2OG-FeII_Oxy_5"/>
    <property type="match status" value="1"/>
</dbReference>